<dbReference type="AlphaFoldDB" id="E9E011"/>
<organism evidence="3">
    <name type="scientific">Metarhizium acridum (strain CQMa 102)</name>
    <dbReference type="NCBI Taxonomy" id="655827"/>
    <lineage>
        <taxon>Eukaryota</taxon>
        <taxon>Fungi</taxon>
        <taxon>Dikarya</taxon>
        <taxon>Ascomycota</taxon>
        <taxon>Pezizomycotina</taxon>
        <taxon>Sordariomycetes</taxon>
        <taxon>Hypocreomycetidae</taxon>
        <taxon>Hypocreales</taxon>
        <taxon>Clavicipitaceae</taxon>
        <taxon>Metarhizium</taxon>
    </lineage>
</organism>
<sequence>MFAARQRAGHIARQLPRTARTYASDAHGHHKAAEVNESFGKGSIATVAAFFGGVLLYQFAPKQGEDSSVSSLIHKYLSRKEDWEETNALHTKAMEQAGFDRNLFENASNKHRFVDVAYPEYVSLALSTSGTLLPSGSLGLATLADVPNFRAFQSHAPRNIQAGHLVNLDHVVEHYKQKHLEDEDRKAKKLAEQKV</sequence>
<dbReference type="Proteomes" id="UP000002499">
    <property type="component" value="Unassembled WGS sequence"/>
</dbReference>
<dbReference type="HOGENOM" id="CLU_095735_0_0_1"/>
<feature type="region of interest" description="Disordered" evidence="1">
    <location>
        <begin position="1"/>
        <end position="26"/>
    </location>
</feature>
<proteinExistence type="predicted"/>
<dbReference type="PANTHER" id="PTHR42100:SF1">
    <property type="entry name" value="OXIDOREDUCTASE 178 KDA SUBUNIT, PUTATIVE (AFU_ORTHOLOGUE AFUA_8G04320)-RELATED"/>
    <property type="match status" value="1"/>
</dbReference>
<dbReference type="OrthoDB" id="2120038at2759"/>
<keyword evidence="3" id="KW-1185">Reference proteome</keyword>
<keyword evidence="2" id="KW-0830">Ubiquinone</keyword>
<dbReference type="EMBL" id="GL698487">
    <property type="protein sequence ID" value="EFY90846.1"/>
    <property type="molecule type" value="Genomic_DNA"/>
</dbReference>
<dbReference type="eggNOG" id="ENOG502S7GA">
    <property type="taxonomic scope" value="Eukaryota"/>
</dbReference>
<protein>
    <submittedName>
        <fullName evidence="2">NADH-ubiquinone oxidoreductase 17.8 kDa subunit</fullName>
    </submittedName>
</protein>
<evidence type="ECO:0000313" key="2">
    <source>
        <dbReference type="EMBL" id="EFY90846.1"/>
    </source>
</evidence>
<dbReference type="InParanoid" id="E9E011"/>
<gene>
    <name evidence="2" type="ORF">MAC_03209</name>
</gene>
<reference evidence="2 3" key="1">
    <citation type="journal article" date="2011" name="PLoS Genet.">
        <title>Genome sequencing and comparative transcriptomics of the model entomopathogenic fungi Metarhizium anisopliae and M. acridum.</title>
        <authorList>
            <person name="Gao Q."/>
            <person name="Jin K."/>
            <person name="Ying S.H."/>
            <person name="Zhang Y."/>
            <person name="Xiao G."/>
            <person name="Shang Y."/>
            <person name="Duan Z."/>
            <person name="Hu X."/>
            <person name="Xie X.Q."/>
            <person name="Zhou G."/>
            <person name="Peng G."/>
            <person name="Luo Z."/>
            <person name="Huang W."/>
            <person name="Wang B."/>
            <person name="Fang W."/>
            <person name="Wang S."/>
            <person name="Zhong Y."/>
            <person name="Ma L.J."/>
            <person name="St Leger R.J."/>
            <person name="Zhao G.P."/>
            <person name="Pei Y."/>
            <person name="Feng M.G."/>
            <person name="Xia Y."/>
            <person name="Wang C."/>
        </authorList>
    </citation>
    <scope>NUCLEOTIDE SEQUENCE [LARGE SCALE GENOMIC DNA]</scope>
    <source>
        <strain evidence="2 3">CQMa 102</strain>
    </source>
</reference>
<name>E9E011_METAQ</name>
<dbReference type="PANTHER" id="PTHR42100">
    <property type="entry name" value="OXIDOREDUCTASE 178 KDA SUBUNIT, PUTATIVE (AFU_ORTHOLOGUE AFUA_8G04320)-RELATED"/>
    <property type="match status" value="1"/>
</dbReference>
<evidence type="ECO:0000256" key="1">
    <source>
        <dbReference type="SAM" id="MobiDB-lite"/>
    </source>
</evidence>
<dbReference type="InterPro" id="IPR034444">
    <property type="entry name" value="Nuo17.8"/>
</dbReference>
<dbReference type="OMA" id="RNIQAGH"/>
<dbReference type="GO" id="GO:0005739">
    <property type="term" value="C:mitochondrion"/>
    <property type="evidence" value="ECO:0007669"/>
    <property type="project" value="InterPro"/>
</dbReference>
<evidence type="ECO:0000313" key="3">
    <source>
        <dbReference type="Proteomes" id="UP000002499"/>
    </source>
</evidence>
<dbReference type="STRING" id="655827.E9E011"/>
<accession>E9E011</accession>